<evidence type="ECO:0000256" key="1">
    <source>
        <dbReference type="ARBA" id="ARBA00004141"/>
    </source>
</evidence>
<keyword evidence="2 5" id="KW-0812">Transmembrane</keyword>
<dbReference type="EMBL" id="CAXITT010000018">
    <property type="protein sequence ID" value="CAL1527483.1"/>
    <property type="molecule type" value="Genomic_DNA"/>
</dbReference>
<keyword evidence="3 5" id="KW-1133">Transmembrane helix</keyword>
<comment type="caution">
    <text evidence="6">The sequence shown here is derived from an EMBL/GenBank/DDBJ whole genome shotgun (WGS) entry which is preliminary data.</text>
</comment>
<keyword evidence="4 5" id="KW-0472">Membrane</keyword>
<feature type="transmembrane region" description="Helical" evidence="5">
    <location>
        <begin position="151"/>
        <end position="173"/>
    </location>
</feature>
<comment type="subcellular location">
    <subcellularLocation>
        <location evidence="1">Membrane</location>
        <topology evidence="1">Multi-pass membrane protein</topology>
    </subcellularLocation>
</comment>
<evidence type="ECO:0000256" key="2">
    <source>
        <dbReference type="ARBA" id="ARBA00022692"/>
    </source>
</evidence>
<dbReference type="GO" id="GO:0016020">
    <property type="term" value="C:membrane"/>
    <property type="evidence" value="ECO:0007669"/>
    <property type="project" value="UniProtKB-SubCell"/>
</dbReference>
<evidence type="ECO:0000256" key="3">
    <source>
        <dbReference type="ARBA" id="ARBA00022989"/>
    </source>
</evidence>
<dbReference type="AlphaFoldDB" id="A0AAV2H1J5"/>
<organism evidence="6 7">
    <name type="scientific">Lymnaea stagnalis</name>
    <name type="common">Great pond snail</name>
    <name type="synonym">Helix stagnalis</name>
    <dbReference type="NCBI Taxonomy" id="6523"/>
    <lineage>
        <taxon>Eukaryota</taxon>
        <taxon>Metazoa</taxon>
        <taxon>Spiralia</taxon>
        <taxon>Lophotrochozoa</taxon>
        <taxon>Mollusca</taxon>
        <taxon>Gastropoda</taxon>
        <taxon>Heterobranchia</taxon>
        <taxon>Euthyneura</taxon>
        <taxon>Panpulmonata</taxon>
        <taxon>Hygrophila</taxon>
        <taxon>Lymnaeoidea</taxon>
        <taxon>Lymnaeidae</taxon>
        <taxon>Lymnaea</taxon>
    </lineage>
</organism>
<reference evidence="6 7" key="1">
    <citation type="submission" date="2024-04" db="EMBL/GenBank/DDBJ databases">
        <authorList>
            <consortium name="Genoscope - CEA"/>
            <person name="William W."/>
        </authorList>
    </citation>
    <scope>NUCLEOTIDE SEQUENCE [LARGE SCALE GENOMIC DNA]</scope>
</reference>
<evidence type="ECO:0000256" key="4">
    <source>
        <dbReference type="ARBA" id="ARBA00023136"/>
    </source>
</evidence>
<evidence type="ECO:0000313" key="6">
    <source>
        <dbReference type="EMBL" id="CAL1527483.1"/>
    </source>
</evidence>
<protein>
    <submittedName>
        <fullName evidence="6">Uncharacterized protein</fullName>
    </submittedName>
</protein>
<dbReference type="Proteomes" id="UP001497497">
    <property type="component" value="Unassembled WGS sequence"/>
</dbReference>
<evidence type="ECO:0000313" key="7">
    <source>
        <dbReference type="Proteomes" id="UP001497497"/>
    </source>
</evidence>
<dbReference type="PANTHER" id="PTHR21215">
    <property type="entry name" value="LD36024P"/>
    <property type="match status" value="1"/>
</dbReference>
<feature type="transmembrane region" description="Helical" evidence="5">
    <location>
        <begin position="210"/>
        <end position="233"/>
    </location>
</feature>
<gene>
    <name evidence="6" type="ORF">GSLYS_00001660001</name>
</gene>
<dbReference type="InterPro" id="IPR004031">
    <property type="entry name" value="PMP22/EMP/MP20/Claudin"/>
</dbReference>
<proteinExistence type="predicted"/>
<sequence length="311" mass="35533">MMFLLGKMSACATTLIVIATILGPITLVFMSVSFGTDHWLEFRVDRSKLTALVKNDQALDRVTHSRDRGLFRECYPGNDTAFLERAVGVVDGYCFNINYDMPEDSDPKSDNFISRIHLNRCFLAFFIIAIVVFVLAYVFGLILCCLRVSRWAYIAGLFCYTSAFSLAAAIAFFHGAEYIERNKLTEKLFYPQWSTDLRSATDRNYGWSYALGWVGMILAALAATFYSLAGCYITSERYEDREVLEKHRGRDFPIAMEPVYAVGADPYYTKSYGYPRAYLGPLAPEYYARGYPTVGYGDPHKDMWHWREMES</sequence>
<dbReference type="Gene3D" id="1.20.140.150">
    <property type="match status" value="1"/>
</dbReference>
<feature type="transmembrane region" description="Helical" evidence="5">
    <location>
        <begin position="122"/>
        <end position="144"/>
    </location>
</feature>
<name>A0AAV2H1J5_LYMST</name>
<dbReference type="PANTHER" id="PTHR21215:SF0">
    <property type="entry name" value="LD36024P"/>
    <property type="match status" value="1"/>
</dbReference>
<accession>A0AAV2H1J5</accession>
<evidence type="ECO:0000256" key="5">
    <source>
        <dbReference type="SAM" id="Phobius"/>
    </source>
</evidence>
<dbReference type="Pfam" id="PF13903">
    <property type="entry name" value="Claudin_2"/>
    <property type="match status" value="1"/>
</dbReference>
<keyword evidence="7" id="KW-1185">Reference proteome</keyword>